<dbReference type="Proteomes" id="UP000663042">
    <property type="component" value="Segment"/>
</dbReference>
<sequence length="63" mass="7089">MTHDKLGARESLHKMSMAALALVEAMLPILDKAHAEKPDAGFDLKKEELLRLSNELVYLNLEE</sequence>
<reference evidence="1 2" key="1">
    <citation type="submission" date="2020-10" db="EMBL/GenBank/DDBJ databases">
        <title>Novel bacteriophages targeting Providencia spp. as potential agents for phage therapy.</title>
        <authorList>
            <person name="Rakov C."/>
            <person name="Alkalay-Oren S."/>
            <person name="Coppenhagen-Glazer S."/>
            <person name="Hazan R."/>
        </authorList>
    </citation>
    <scope>NUCLEOTIDE SEQUENCE [LARGE SCALE GENOMIC DNA]</scope>
</reference>
<keyword evidence="2" id="KW-1185">Reference proteome</keyword>
<dbReference type="RefSeq" id="YP_010114011.1">
    <property type="nucleotide sequence ID" value="NC_055910.1"/>
</dbReference>
<dbReference type="EMBL" id="MW057857">
    <property type="protein sequence ID" value="QPB12224.1"/>
    <property type="molecule type" value="Genomic_DNA"/>
</dbReference>
<evidence type="ECO:0000313" key="2">
    <source>
        <dbReference type="Proteomes" id="UP000663042"/>
    </source>
</evidence>
<dbReference type="KEGG" id="vg:65132571"/>
<evidence type="ECO:0000313" key="1">
    <source>
        <dbReference type="EMBL" id="QPB12224.1"/>
    </source>
</evidence>
<organism evidence="1 2">
    <name type="scientific">Providencia phage PSTCR5</name>
    <dbReference type="NCBI Taxonomy" id="2783547"/>
    <lineage>
        <taxon>Viruses</taxon>
        <taxon>Duplodnaviria</taxon>
        <taxon>Heunggongvirae</taxon>
        <taxon>Uroviricota</taxon>
        <taxon>Caudoviricetes</taxon>
        <taxon>Demerecviridae</taxon>
        <taxon>Priunavirus</taxon>
        <taxon>Priunavirus PSTCR5</taxon>
    </lineage>
</organism>
<accession>A0A873WTI9</accession>
<proteinExistence type="predicted"/>
<name>A0A873WTI9_9CAUD</name>
<dbReference type="GeneID" id="65132571"/>
<protein>
    <submittedName>
        <fullName evidence="1">Uncharacterized protein</fullName>
    </submittedName>
</protein>